<comment type="domain">
    <text evidence="6">The N-terminal region contains the highly conserved SGGXDS motif, predicted to be a P-loop motif involved in ATP binding.</text>
</comment>
<dbReference type="PATRIC" id="fig|39777.7.peg.1479"/>
<sequence>MMRQHSKSTPKQIKQLHRMVNKTLKDFSLFPHEARILVACSGGPDSMVLLHVLQYVKVHRKARWTIGVTTMDHSIRRESLSELQMVASYCNKNNLPFWGVKKDIPTIAGERKESLETVGRCERYKWFNELAAREHYDYIVTAHHKDDQGETILAHILRGSGIKGITGMSVISHDYTVPIVRPLLSVTKDEILEYARLQDIEYCVDASNEDVKYNRNRIRHEVIPTLQTINPNVVDALCRLGDIAQVDEAYLNGESQRLFIQLVQSVDNGFQVSRRRMRALPLAMQRRLWQLMIPSVSLSLAHQEQLAHIIRTGEAKTFTIQKVTINAQCDTIHVYCKH</sequence>
<comment type="caution">
    <text evidence="8">The sequence shown here is derived from an EMBL/GenBank/DDBJ whole genome shotgun (WGS) entry which is preliminary data.</text>
</comment>
<evidence type="ECO:0000256" key="1">
    <source>
        <dbReference type="ARBA" id="ARBA00022598"/>
    </source>
</evidence>
<dbReference type="EMBL" id="LRQT01000086">
    <property type="protein sequence ID" value="KXA62651.1"/>
    <property type="molecule type" value="Genomic_DNA"/>
</dbReference>
<evidence type="ECO:0000256" key="3">
    <source>
        <dbReference type="ARBA" id="ARBA00022741"/>
    </source>
</evidence>
<feature type="domain" description="tRNA(Ile)-lysidine/2-thiocytidine synthase N-terminal" evidence="7">
    <location>
        <begin position="36"/>
        <end position="221"/>
    </location>
</feature>
<dbReference type="GO" id="GO:0005737">
    <property type="term" value="C:cytoplasm"/>
    <property type="evidence" value="ECO:0007669"/>
    <property type="project" value="UniProtKB-SubCell"/>
</dbReference>
<keyword evidence="3 6" id="KW-0547">Nucleotide-binding</keyword>
<feature type="binding site" evidence="6">
    <location>
        <begin position="41"/>
        <end position="46"/>
    </location>
    <ligand>
        <name>ATP</name>
        <dbReference type="ChEBI" id="CHEBI:30616"/>
    </ligand>
</feature>
<dbReference type="SUPFAM" id="SSF82829">
    <property type="entry name" value="MesJ substrate recognition domain-like"/>
    <property type="match status" value="1"/>
</dbReference>
<dbReference type="STRING" id="39777.B7L28_02595"/>
<comment type="function">
    <text evidence="6">Ligates lysine onto the cytidine present at position 34 of the AUA codon-specific tRNA(Ile) that contains the anticodon CAU, in an ATP-dependent manner. Cytidine is converted to lysidine, thus changing the amino acid specificity of the tRNA from methionine to isoleucine.</text>
</comment>
<keyword evidence="1 6" id="KW-0436">Ligase</keyword>
<dbReference type="InterPro" id="IPR014729">
    <property type="entry name" value="Rossmann-like_a/b/a_fold"/>
</dbReference>
<evidence type="ECO:0000256" key="2">
    <source>
        <dbReference type="ARBA" id="ARBA00022694"/>
    </source>
</evidence>
<protein>
    <recommendedName>
        <fullName evidence="6">tRNA(Ile)-lysidine synthase</fullName>
        <ecNumber evidence="6">6.3.4.19</ecNumber>
    </recommendedName>
    <alternativeName>
        <fullName evidence="6">tRNA(Ile)-2-lysyl-cytidine synthase</fullName>
    </alternativeName>
    <alternativeName>
        <fullName evidence="6">tRNA(Ile)-lysidine synthetase</fullName>
    </alternativeName>
</protein>
<name>A0A133S2I5_9FIRM</name>
<dbReference type="Gene3D" id="1.20.59.20">
    <property type="match status" value="1"/>
</dbReference>
<dbReference type="GO" id="GO:0006400">
    <property type="term" value="P:tRNA modification"/>
    <property type="evidence" value="ECO:0007669"/>
    <property type="project" value="UniProtKB-UniRule"/>
</dbReference>
<dbReference type="EC" id="6.3.4.19" evidence="6"/>
<dbReference type="SUPFAM" id="SSF52402">
    <property type="entry name" value="Adenine nucleotide alpha hydrolases-like"/>
    <property type="match status" value="1"/>
</dbReference>
<comment type="similarity">
    <text evidence="6">Belongs to the tRNA(Ile)-lysidine synthase family.</text>
</comment>
<dbReference type="InterPro" id="IPR011063">
    <property type="entry name" value="TilS/TtcA_N"/>
</dbReference>
<comment type="catalytic activity">
    <reaction evidence="5 6">
        <text>cytidine(34) in tRNA(Ile2) + L-lysine + ATP = lysidine(34) in tRNA(Ile2) + AMP + diphosphate + H(+)</text>
        <dbReference type="Rhea" id="RHEA:43744"/>
        <dbReference type="Rhea" id="RHEA-COMP:10625"/>
        <dbReference type="Rhea" id="RHEA-COMP:10670"/>
        <dbReference type="ChEBI" id="CHEBI:15378"/>
        <dbReference type="ChEBI" id="CHEBI:30616"/>
        <dbReference type="ChEBI" id="CHEBI:32551"/>
        <dbReference type="ChEBI" id="CHEBI:33019"/>
        <dbReference type="ChEBI" id="CHEBI:82748"/>
        <dbReference type="ChEBI" id="CHEBI:83665"/>
        <dbReference type="ChEBI" id="CHEBI:456215"/>
        <dbReference type="EC" id="6.3.4.19"/>
    </reaction>
</comment>
<accession>A0A133S2I5</accession>
<dbReference type="Pfam" id="PF01171">
    <property type="entry name" value="ATP_bind_3"/>
    <property type="match status" value="1"/>
</dbReference>
<dbReference type="HAMAP" id="MF_01161">
    <property type="entry name" value="tRNA_Ile_lys_synt"/>
    <property type="match status" value="1"/>
</dbReference>
<dbReference type="Gene3D" id="3.40.50.620">
    <property type="entry name" value="HUPs"/>
    <property type="match status" value="1"/>
</dbReference>
<dbReference type="NCBIfam" id="TIGR02432">
    <property type="entry name" value="lysidine_TilS_N"/>
    <property type="match status" value="1"/>
</dbReference>
<keyword evidence="4 6" id="KW-0067">ATP-binding</keyword>
<gene>
    <name evidence="6" type="primary">tilS</name>
    <name evidence="8" type="ORF">HMPREF3233_01514</name>
</gene>
<comment type="subcellular location">
    <subcellularLocation>
        <location evidence="6">Cytoplasm</location>
    </subcellularLocation>
</comment>
<dbReference type="PANTHER" id="PTHR43033:SF1">
    <property type="entry name" value="TRNA(ILE)-LYSIDINE SYNTHASE-RELATED"/>
    <property type="match status" value="1"/>
</dbReference>
<dbReference type="GO" id="GO:0032267">
    <property type="term" value="F:tRNA(Ile)-lysidine synthase activity"/>
    <property type="evidence" value="ECO:0007669"/>
    <property type="project" value="UniProtKB-EC"/>
</dbReference>
<evidence type="ECO:0000256" key="4">
    <source>
        <dbReference type="ARBA" id="ARBA00022840"/>
    </source>
</evidence>
<dbReference type="CDD" id="cd01992">
    <property type="entry name" value="TilS_N"/>
    <property type="match status" value="1"/>
</dbReference>
<keyword evidence="2 6" id="KW-0819">tRNA processing</keyword>
<dbReference type="AlphaFoldDB" id="A0A133S2I5"/>
<dbReference type="Proteomes" id="UP000070226">
    <property type="component" value="Unassembled WGS sequence"/>
</dbReference>
<evidence type="ECO:0000313" key="8">
    <source>
        <dbReference type="EMBL" id="KXA62651.1"/>
    </source>
</evidence>
<evidence type="ECO:0000256" key="6">
    <source>
        <dbReference type="HAMAP-Rule" id="MF_01161"/>
    </source>
</evidence>
<dbReference type="GO" id="GO:0005524">
    <property type="term" value="F:ATP binding"/>
    <property type="evidence" value="ECO:0007669"/>
    <property type="project" value="UniProtKB-UniRule"/>
</dbReference>
<dbReference type="InterPro" id="IPR012795">
    <property type="entry name" value="tRNA_Ile_lys_synt_N"/>
</dbReference>
<reference evidence="8 9" key="1">
    <citation type="submission" date="2016-01" db="EMBL/GenBank/DDBJ databases">
        <authorList>
            <person name="Oliw E.H."/>
        </authorList>
    </citation>
    <scope>NUCLEOTIDE SEQUENCE [LARGE SCALE GENOMIC DNA]</scope>
    <source>
        <strain evidence="8 9">CMW7756B</strain>
    </source>
</reference>
<keyword evidence="6" id="KW-0963">Cytoplasm</keyword>
<organism evidence="8">
    <name type="scientific">Veillonella atypica</name>
    <dbReference type="NCBI Taxonomy" id="39777"/>
    <lineage>
        <taxon>Bacteria</taxon>
        <taxon>Bacillati</taxon>
        <taxon>Bacillota</taxon>
        <taxon>Negativicutes</taxon>
        <taxon>Veillonellales</taxon>
        <taxon>Veillonellaceae</taxon>
        <taxon>Veillonella</taxon>
    </lineage>
</organism>
<evidence type="ECO:0000313" key="9">
    <source>
        <dbReference type="Proteomes" id="UP000070226"/>
    </source>
</evidence>
<dbReference type="InterPro" id="IPR012094">
    <property type="entry name" value="tRNA_Ile_lys_synt"/>
</dbReference>
<proteinExistence type="inferred from homology"/>
<evidence type="ECO:0000256" key="5">
    <source>
        <dbReference type="ARBA" id="ARBA00048539"/>
    </source>
</evidence>
<dbReference type="PANTHER" id="PTHR43033">
    <property type="entry name" value="TRNA(ILE)-LYSIDINE SYNTHASE-RELATED"/>
    <property type="match status" value="1"/>
</dbReference>
<evidence type="ECO:0000259" key="7">
    <source>
        <dbReference type="Pfam" id="PF01171"/>
    </source>
</evidence>